<name>A0A1D3S0F4_PLACE</name>
<comment type="similarity">
    <text evidence="2">Belongs to the nicastrin family.</text>
</comment>
<dbReference type="PANTHER" id="PTHR31826">
    <property type="entry name" value="NICALIN"/>
    <property type="match status" value="1"/>
</dbReference>
<reference evidence="10 11" key="1">
    <citation type="submission" date="2016-08" db="EMBL/GenBank/DDBJ databases">
        <authorList>
            <consortium name="Pathogen Informatics"/>
        </authorList>
    </citation>
    <scope>NUCLEOTIDE SEQUENCE [LARGE SCALE GENOMIC DNA]</scope>
    <source>
        <strain evidence="10 11">DK</strain>
    </source>
</reference>
<evidence type="ECO:0000256" key="4">
    <source>
        <dbReference type="ARBA" id="ARBA00022729"/>
    </source>
</evidence>
<gene>
    <name evidence="10" type="ORF">PCHDK_000320800</name>
</gene>
<keyword evidence="8" id="KW-0325">Glycoprotein</keyword>
<keyword evidence="7 9" id="KW-0472">Membrane</keyword>
<keyword evidence="3 9" id="KW-0812">Transmembrane</keyword>
<protein>
    <recommendedName>
        <fullName evidence="12">Nicalin</fullName>
    </recommendedName>
</protein>
<evidence type="ECO:0000313" key="11">
    <source>
        <dbReference type="Proteomes" id="UP000195879"/>
    </source>
</evidence>
<dbReference type="OrthoDB" id="5913609at2759"/>
<dbReference type="Proteomes" id="UP000195879">
    <property type="component" value="Chromosome 12"/>
</dbReference>
<evidence type="ECO:0000256" key="2">
    <source>
        <dbReference type="ARBA" id="ARBA00007717"/>
    </source>
</evidence>
<dbReference type="InterPro" id="IPR016574">
    <property type="entry name" value="Nicalin"/>
</dbReference>
<evidence type="ECO:0000256" key="1">
    <source>
        <dbReference type="ARBA" id="ARBA00004389"/>
    </source>
</evidence>
<proteinExistence type="inferred from homology"/>
<dbReference type="EMBL" id="LT608206">
    <property type="protein sequence ID" value="SCN61896.1"/>
    <property type="molecule type" value="Genomic_DNA"/>
</dbReference>
<evidence type="ECO:0000256" key="6">
    <source>
        <dbReference type="ARBA" id="ARBA00022989"/>
    </source>
</evidence>
<evidence type="ECO:0000256" key="3">
    <source>
        <dbReference type="ARBA" id="ARBA00022692"/>
    </source>
</evidence>
<evidence type="ECO:0000256" key="7">
    <source>
        <dbReference type="ARBA" id="ARBA00023136"/>
    </source>
</evidence>
<accession>A0A1D3S0F4</accession>
<evidence type="ECO:0000256" key="9">
    <source>
        <dbReference type="SAM" id="Phobius"/>
    </source>
</evidence>
<keyword evidence="6 9" id="KW-1133">Transmembrane helix</keyword>
<dbReference type="GO" id="GO:0009966">
    <property type="term" value="P:regulation of signal transduction"/>
    <property type="evidence" value="ECO:0007669"/>
    <property type="project" value="InterPro"/>
</dbReference>
<dbReference type="AlphaFoldDB" id="A0A1D3S0F4"/>
<keyword evidence="4" id="KW-0732">Signal</keyword>
<evidence type="ECO:0000256" key="8">
    <source>
        <dbReference type="ARBA" id="ARBA00023180"/>
    </source>
</evidence>
<sequence length="601" mass="70640">MKVKASKFAYLQKIVFLVLAFFVLNHELFVEGTYETKGYPLIHLSNNNENIGSVNNLVKNNLINVLSLYENVKIEGNEAAIDNIAKLEDETKVESIIKGKIQYINKNANSKYMIKYSGFINLYEMIHDHNIYFLIHFLTKNMSGGLVIILPENLYIDRNEYFKINNIEPKKFANVTNDVLEKRILFAQKVLLNLKLNQAIYFVINNKEVEGIYKNYTSKFSIFDLTRNVSVVPVSNAMSIKKLNAKSLYYFLSNDSININTIFNQKQSDEIFLLTKKKTIVITLDYNVFNVISDFASHTTSKNSGIILMNELISLFTQVYKKEDINYNILFFFSNYYYGIDNFIDSLNQVFKENIEFVICLDDFNEANAFLHQADQAKKQNYLSRFYDILKKKIQSNFKTELKIKKNKIKINNKHLPNIHEYFVLKNLNSFTLSSKNNNSTFLAKTPLLENKIKTDNIRKHAKALFEALYTYIKPNMKPSENEKEIEYNTTAYTNNIKNNEEINTIDHNLNKYNKFFLYKDDIVKLFNYIKTLINPQDTNNNYLVTDFIIPVDKTLKYTYQTYSKITFYMVISYLFHYIHFIIVGILTYILYIFIKYQNPK</sequence>
<evidence type="ECO:0000313" key="10">
    <source>
        <dbReference type="EMBL" id="SCN61896.1"/>
    </source>
</evidence>
<evidence type="ECO:0008006" key="12">
    <source>
        <dbReference type="Google" id="ProtNLM"/>
    </source>
</evidence>
<organism evidence="10 11">
    <name type="scientific">Plasmodium chabaudi adami</name>
    <dbReference type="NCBI Taxonomy" id="5826"/>
    <lineage>
        <taxon>Eukaryota</taxon>
        <taxon>Sar</taxon>
        <taxon>Alveolata</taxon>
        <taxon>Apicomplexa</taxon>
        <taxon>Aconoidasida</taxon>
        <taxon>Haemosporida</taxon>
        <taxon>Plasmodiidae</taxon>
        <taxon>Plasmodium</taxon>
        <taxon>Plasmodium (Vinckeia)</taxon>
    </lineage>
</organism>
<feature type="transmembrane region" description="Helical" evidence="9">
    <location>
        <begin position="568"/>
        <end position="595"/>
    </location>
</feature>
<keyword evidence="5" id="KW-0256">Endoplasmic reticulum</keyword>
<evidence type="ECO:0000256" key="5">
    <source>
        <dbReference type="ARBA" id="ARBA00022824"/>
    </source>
</evidence>
<dbReference type="GO" id="GO:0005789">
    <property type="term" value="C:endoplasmic reticulum membrane"/>
    <property type="evidence" value="ECO:0007669"/>
    <property type="project" value="UniProtKB-SubCell"/>
</dbReference>
<comment type="subcellular location">
    <subcellularLocation>
        <location evidence="1">Endoplasmic reticulum membrane</location>
        <topology evidence="1">Single-pass membrane protein</topology>
    </subcellularLocation>
</comment>